<dbReference type="OrthoDB" id="9801717at2"/>
<name>A0A6N8JLE3_9BACT</name>
<evidence type="ECO:0000313" key="2">
    <source>
        <dbReference type="EMBL" id="MVT45058.1"/>
    </source>
</evidence>
<organism evidence="2 3">
    <name type="scientific">Chitinophaga oryziterrae</name>
    <dbReference type="NCBI Taxonomy" id="1031224"/>
    <lineage>
        <taxon>Bacteria</taxon>
        <taxon>Pseudomonadati</taxon>
        <taxon>Bacteroidota</taxon>
        <taxon>Chitinophagia</taxon>
        <taxon>Chitinophagales</taxon>
        <taxon>Chitinophagaceae</taxon>
        <taxon>Chitinophaga</taxon>
    </lineage>
</organism>
<dbReference type="AlphaFoldDB" id="A0A6N8JLE3"/>
<sequence length="39" mass="4498">MTIQKLLGHESIETTMIYLHVAKPSERPPLSPFDRLYGK</sequence>
<dbReference type="EMBL" id="WRXO01000015">
    <property type="protein sequence ID" value="MVT45058.1"/>
    <property type="molecule type" value="Genomic_DNA"/>
</dbReference>
<accession>A0A6N8JLE3</accession>
<dbReference type="RefSeq" id="WP_157303843.1">
    <property type="nucleotide sequence ID" value="NZ_BAAAZB010000018.1"/>
</dbReference>
<protein>
    <submittedName>
        <fullName evidence="2">Tyrosine-type recombinase/integrase</fullName>
    </submittedName>
</protein>
<proteinExistence type="predicted"/>
<comment type="caution">
    <text evidence="2">The sequence shown here is derived from an EMBL/GenBank/DDBJ whole genome shotgun (WGS) entry which is preliminary data.</text>
</comment>
<evidence type="ECO:0000313" key="3">
    <source>
        <dbReference type="Proteomes" id="UP000468388"/>
    </source>
</evidence>
<reference evidence="2 3" key="1">
    <citation type="submission" date="2019-12" db="EMBL/GenBank/DDBJ databases">
        <title>The draft genomic sequence of strain Chitinophaga oryziterrae JCM 16595.</title>
        <authorList>
            <person name="Zhang X."/>
        </authorList>
    </citation>
    <scope>NUCLEOTIDE SEQUENCE [LARGE SCALE GENOMIC DNA]</scope>
    <source>
        <strain evidence="2 3">JCM 16595</strain>
    </source>
</reference>
<gene>
    <name evidence="2" type="ORF">GO495_31010</name>
</gene>
<dbReference type="GO" id="GO:0003677">
    <property type="term" value="F:DNA binding"/>
    <property type="evidence" value="ECO:0007669"/>
    <property type="project" value="InterPro"/>
</dbReference>
<dbReference type="InterPro" id="IPR011010">
    <property type="entry name" value="DNA_brk_join_enz"/>
</dbReference>
<dbReference type="Proteomes" id="UP000468388">
    <property type="component" value="Unassembled WGS sequence"/>
</dbReference>
<dbReference type="GO" id="GO:0006310">
    <property type="term" value="P:DNA recombination"/>
    <property type="evidence" value="ECO:0007669"/>
    <property type="project" value="UniProtKB-KW"/>
</dbReference>
<dbReference type="Gene3D" id="1.10.443.10">
    <property type="entry name" value="Intergrase catalytic core"/>
    <property type="match status" value="1"/>
</dbReference>
<dbReference type="GO" id="GO:0015074">
    <property type="term" value="P:DNA integration"/>
    <property type="evidence" value="ECO:0007669"/>
    <property type="project" value="InterPro"/>
</dbReference>
<dbReference type="SUPFAM" id="SSF56349">
    <property type="entry name" value="DNA breaking-rejoining enzymes"/>
    <property type="match status" value="1"/>
</dbReference>
<dbReference type="InterPro" id="IPR013762">
    <property type="entry name" value="Integrase-like_cat_sf"/>
</dbReference>
<keyword evidence="3" id="KW-1185">Reference proteome</keyword>
<keyword evidence="1" id="KW-0233">DNA recombination</keyword>
<evidence type="ECO:0000256" key="1">
    <source>
        <dbReference type="ARBA" id="ARBA00023172"/>
    </source>
</evidence>